<accession>A0A1X3FN08</accession>
<evidence type="ECO:0000259" key="3">
    <source>
        <dbReference type="Pfam" id="PF12850"/>
    </source>
</evidence>
<evidence type="ECO:0000313" key="6">
    <source>
        <dbReference type="Proteomes" id="UP000193553"/>
    </source>
</evidence>
<dbReference type="InterPro" id="IPR024654">
    <property type="entry name" value="Calcineurin-like_PHP_lpxH"/>
</dbReference>
<protein>
    <recommendedName>
        <fullName evidence="2">Phosphoesterase</fullName>
        <ecNumber evidence="2">3.1.4.-</ecNumber>
    </recommendedName>
</protein>
<dbReference type="EMBL" id="NAFK01000147">
    <property type="protein sequence ID" value="OSJ31604.1"/>
    <property type="molecule type" value="Genomic_DNA"/>
</dbReference>
<dbReference type="SUPFAM" id="SSF56300">
    <property type="entry name" value="Metallo-dependent phosphatases"/>
    <property type="match status" value="1"/>
</dbReference>
<dbReference type="OrthoDB" id="9785951at2"/>
<evidence type="ECO:0000313" key="5">
    <source>
        <dbReference type="EMBL" id="OSJ31604.1"/>
    </source>
</evidence>
<dbReference type="Gene3D" id="3.60.21.10">
    <property type="match status" value="1"/>
</dbReference>
<dbReference type="GO" id="GO:0046872">
    <property type="term" value="F:metal ion binding"/>
    <property type="evidence" value="ECO:0007669"/>
    <property type="project" value="UniProtKB-KW"/>
</dbReference>
<proteinExistence type="inferred from homology"/>
<evidence type="ECO:0000313" key="7">
    <source>
        <dbReference type="Proteomes" id="UP000193884"/>
    </source>
</evidence>
<reference evidence="6 7" key="1">
    <citation type="submission" date="2017-03" db="EMBL/GenBank/DDBJ databases">
        <title>Whole genome sequences of fourteen strains of Bradyrhizobium canariense and one strain of Bradyrhizobium japonicum isolated from Lupinus (Papilionoideae: Genisteae) species in Algeria.</title>
        <authorList>
            <person name="Crovadore J."/>
            <person name="Chekireb D."/>
            <person name="Brachmann A."/>
            <person name="Chablais R."/>
            <person name="Cochard B."/>
            <person name="Lefort F."/>
        </authorList>
    </citation>
    <scope>NUCLEOTIDE SEQUENCE [LARGE SCALE GENOMIC DNA]</scope>
    <source>
        <strain evidence="4 6">UBMA195</strain>
        <strain evidence="5 7">UBMAN05</strain>
    </source>
</reference>
<organism evidence="4 6">
    <name type="scientific">Bradyrhizobium canariense</name>
    <dbReference type="NCBI Taxonomy" id="255045"/>
    <lineage>
        <taxon>Bacteria</taxon>
        <taxon>Pseudomonadati</taxon>
        <taxon>Pseudomonadota</taxon>
        <taxon>Alphaproteobacteria</taxon>
        <taxon>Hyphomicrobiales</taxon>
        <taxon>Nitrobacteraceae</taxon>
        <taxon>Bradyrhizobium</taxon>
    </lineage>
</organism>
<name>A0A1X3FN08_9BRAD</name>
<comment type="caution">
    <text evidence="4">The sequence shown here is derived from an EMBL/GenBank/DDBJ whole genome shotgun (WGS) entry which is preliminary data.</text>
</comment>
<evidence type="ECO:0000313" key="4">
    <source>
        <dbReference type="EMBL" id="OSJ01693.1"/>
    </source>
</evidence>
<feature type="domain" description="Calcineurin-like phosphoesterase" evidence="3">
    <location>
        <begin position="3"/>
        <end position="142"/>
    </location>
</feature>
<dbReference type="EC" id="3.1.4.-" evidence="2"/>
<dbReference type="GO" id="GO:0016787">
    <property type="term" value="F:hydrolase activity"/>
    <property type="evidence" value="ECO:0007669"/>
    <property type="project" value="UniProtKB-UniRule"/>
</dbReference>
<dbReference type="NCBIfam" id="TIGR00040">
    <property type="entry name" value="yfcE"/>
    <property type="match status" value="1"/>
</dbReference>
<evidence type="ECO:0000256" key="1">
    <source>
        <dbReference type="ARBA" id="ARBA00008950"/>
    </source>
</evidence>
<keyword evidence="7" id="KW-1185">Reference proteome</keyword>
<dbReference type="RefSeq" id="WP_085348960.1">
    <property type="nucleotide sequence ID" value="NZ_NAEX01000159.1"/>
</dbReference>
<dbReference type="Proteomes" id="UP000193553">
    <property type="component" value="Unassembled WGS sequence"/>
</dbReference>
<dbReference type="Proteomes" id="UP000193884">
    <property type="component" value="Unassembled WGS sequence"/>
</dbReference>
<dbReference type="PANTHER" id="PTHR11124">
    <property type="entry name" value="VACUOLAR SORTING PROTEIN VPS29"/>
    <property type="match status" value="1"/>
</dbReference>
<dbReference type="AlphaFoldDB" id="A0A1X3FN08"/>
<dbReference type="InterPro" id="IPR000979">
    <property type="entry name" value="Phosphodiesterase_MJ0936/Vps29"/>
</dbReference>
<sequence length="155" mass="16598">MALRIGVISDTHGLLRPEAGRRLAGVSHILHAGDIGAPEVLERLCLIAPVTAIRGNVDVGSWARRYPETETVHLGARCFYLLHDLKALAIDPAATGVNVVISGHSHRVQVNTINGVLFLNPGSAGPRRFKLPITLATLDLDEGGDLRPTIHELDA</sequence>
<dbReference type="InterPro" id="IPR029052">
    <property type="entry name" value="Metallo-depent_PP-like"/>
</dbReference>
<comment type="similarity">
    <text evidence="1 2">Belongs to the metallophosphoesterase superfamily. YfcE family.</text>
</comment>
<keyword evidence="2" id="KW-0479">Metal-binding</keyword>
<evidence type="ECO:0000256" key="2">
    <source>
        <dbReference type="RuleBase" id="RU362039"/>
    </source>
</evidence>
<gene>
    <name evidence="5" type="ORF">BST63_09235</name>
    <name evidence="4" type="ORF">BSZ18_38470</name>
</gene>
<dbReference type="Pfam" id="PF12850">
    <property type="entry name" value="Metallophos_2"/>
    <property type="match status" value="1"/>
</dbReference>
<comment type="cofactor">
    <cofactor evidence="2">
        <name>a divalent metal cation</name>
        <dbReference type="ChEBI" id="CHEBI:60240"/>
    </cofactor>
</comment>
<dbReference type="EMBL" id="NAFI01000190">
    <property type="protein sequence ID" value="OSJ01693.1"/>
    <property type="molecule type" value="Genomic_DNA"/>
</dbReference>